<evidence type="ECO:0000313" key="22">
    <source>
        <dbReference type="EMBL" id="KYP75227.1"/>
    </source>
</evidence>
<evidence type="ECO:0000256" key="11">
    <source>
        <dbReference type="ARBA" id="ARBA00022989"/>
    </source>
</evidence>
<sequence length="671" mass="75454">MAAMPTVSKSFLLFVILILMIMSLATAQPSFVKYYCDDNNGNYTANSTFQANLNTLLSKLTSNTETNTNYGFYNFSKGQNQNSDKVNVIGMCRGDVNTEACTSCLNDSVVLLTRLCPNQKEAIAWYDSCMLRYSNRSIFGIMEFEPSYLISNNKYATSVDRYNEVVEDLLRSLASKAASGDSHLKFAEASQKGPSFQTVFAHVQCTPDLSNLQCNQCLFRAMSYIPKCCSGKVRGRIFKPSCNLRFDTTPYLDPTYVPPSLTPQSLPSPSPSIHATFRKGKSNSWRTVIAIIAAIVSVMILVTFTCIYLRRRKPRMYFESESEADYDIEPTQTLQFDFQAIIDATNNFADANKLGQGGFGPVYKGTLPSGKEVAIKRLSRGSGQGDIEFKNELLLLAKLQHRNLVRLLGFCLETGERILVYEFLPNKSLDYFIFDPIKRLSLDWDRRYKIIQGIARGLVYLHEDSRLRIIHRDLKTSNILLDEEMNPKISDFGMAKLFATDQTLGNTLRVVGTYGYMAPEYAMHGYFSVRSDVFSFGVLILEIVTGHKNSDIRHPDSGYVEHLISFAWRNWREGTALNIVDQTLDNNSRDELMRCIHIGLLCVQENEANRPTMATVVTMFNGDSISLPVPSQPAYSMNARVPLDTRSDVSRDNSMQASSTNEASISELVPR</sequence>
<dbReference type="PROSITE" id="PS50011">
    <property type="entry name" value="PROTEIN_KINASE_DOM"/>
    <property type="match status" value="1"/>
</dbReference>
<keyword evidence="3" id="KW-0597">Phosphoprotein</keyword>
<evidence type="ECO:0000256" key="3">
    <source>
        <dbReference type="ARBA" id="ARBA00022553"/>
    </source>
</evidence>
<dbReference type="Gene3D" id="3.30.430.20">
    <property type="entry name" value="Gnk2 domain, C-X8-C-X2-C motif"/>
    <property type="match status" value="2"/>
</dbReference>
<feature type="domain" description="Gnk2-homologous" evidence="21">
    <location>
        <begin position="31"/>
        <end position="138"/>
    </location>
</feature>
<dbReference type="PROSITE" id="PS51473">
    <property type="entry name" value="GNK2"/>
    <property type="match status" value="2"/>
</dbReference>
<dbReference type="CDD" id="cd23509">
    <property type="entry name" value="Gnk2-like"/>
    <property type="match status" value="2"/>
</dbReference>
<evidence type="ECO:0000256" key="8">
    <source>
        <dbReference type="ARBA" id="ARBA00022741"/>
    </source>
</evidence>
<evidence type="ECO:0000259" key="20">
    <source>
        <dbReference type="PROSITE" id="PS50011"/>
    </source>
</evidence>
<keyword evidence="9" id="KW-0418">Kinase</keyword>
<dbReference type="GO" id="GO:0004674">
    <property type="term" value="F:protein serine/threonine kinase activity"/>
    <property type="evidence" value="ECO:0007669"/>
    <property type="project" value="UniProtKB-KW"/>
</dbReference>
<evidence type="ECO:0000256" key="14">
    <source>
        <dbReference type="ARBA" id="ARBA00023180"/>
    </source>
</evidence>
<evidence type="ECO:0000256" key="17">
    <source>
        <dbReference type="SAM" id="MobiDB-lite"/>
    </source>
</evidence>
<dbReference type="InterPro" id="IPR038408">
    <property type="entry name" value="GNK2_sf"/>
</dbReference>
<dbReference type="InterPro" id="IPR011009">
    <property type="entry name" value="Kinase-like_dom_sf"/>
</dbReference>
<dbReference type="STRING" id="3821.A0A151U7G4"/>
<evidence type="ECO:0000256" key="18">
    <source>
        <dbReference type="SAM" id="Phobius"/>
    </source>
</evidence>
<dbReference type="FunFam" id="1.10.510.10:FF:000129">
    <property type="entry name" value="cysteine-rich receptor-like protein kinase 10"/>
    <property type="match status" value="1"/>
</dbReference>
<keyword evidence="10" id="KW-0067">ATP-binding</keyword>
<dbReference type="GO" id="GO:0005886">
    <property type="term" value="C:plasma membrane"/>
    <property type="evidence" value="ECO:0007669"/>
    <property type="project" value="TreeGrafter"/>
</dbReference>
<dbReference type="Gene3D" id="3.30.200.20">
    <property type="entry name" value="Phosphorylase Kinase, domain 1"/>
    <property type="match status" value="1"/>
</dbReference>
<gene>
    <name evidence="22" type="ORF">KK1_007932</name>
</gene>
<evidence type="ECO:0000256" key="15">
    <source>
        <dbReference type="ARBA" id="ARBA00047558"/>
    </source>
</evidence>
<dbReference type="FunFam" id="3.30.430.20:FF:000003">
    <property type="entry name" value="Cysteine-rich RLK (RECEPTOR-like protein kinase) 10"/>
    <property type="match status" value="1"/>
</dbReference>
<dbReference type="SUPFAM" id="SSF56112">
    <property type="entry name" value="Protein kinase-like (PK-like)"/>
    <property type="match status" value="1"/>
</dbReference>
<keyword evidence="13" id="KW-0675">Receptor</keyword>
<dbReference type="FunFam" id="3.30.430.20:FF:000002">
    <property type="entry name" value="Cysteine-rich receptor-like protein kinase 10"/>
    <property type="match status" value="1"/>
</dbReference>
<keyword evidence="4" id="KW-0808">Transferase</keyword>
<evidence type="ECO:0000256" key="10">
    <source>
        <dbReference type="ARBA" id="ARBA00022840"/>
    </source>
</evidence>
<reference evidence="22 23" key="1">
    <citation type="journal article" date="2012" name="Nat. Biotechnol.">
        <title>Draft genome sequence of pigeonpea (Cajanus cajan), an orphan legume crop of resource-poor farmers.</title>
        <authorList>
            <person name="Varshney R.K."/>
            <person name="Chen W."/>
            <person name="Li Y."/>
            <person name="Bharti A.K."/>
            <person name="Saxena R.K."/>
            <person name="Schlueter J.A."/>
            <person name="Donoghue M.T."/>
            <person name="Azam S."/>
            <person name="Fan G."/>
            <person name="Whaley A.M."/>
            <person name="Farmer A.D."/>
            <person name="Sheridan J."/>
            <person name="Iwata A."/>
            <person name="Tuteja R."/>
            <person name="Penmetsa R.V."/>
            <person name="Wu W."/>
            <person name="Upadhyaya H.D."/>
            <person name="Yang S.P."/>
            <person name="Shah T."/>
            <person name="Saxena K.B."/>
            <person name="Michael T."/>
            <person name="McCombie W.R."/>
            <person name="Yang B."/>
            <person name="Zhang G."/>
            <person name="Yang H."/>
            <person name="Wang J."/>
            <person name="Spillane C."/>
            <person name="Cook D.R."/>
            <person name="May G.D."/>
            <person name="Xu X."/>
            <person name="Jackson S.A."/>
        </authorList>
    </citation>
    <scope>NUCLEOTIDE SEQUENCE [LARGE SCALE GENOMIC DNA]</scope>
    <source>
        <strain evidence="23">cv. Asha</strain>
    </source>
</reference>
<dbReference type="GO" id="GO:0005524">
    <property type="term" value="F:ATP binding"/>
    <property type="evidence" value="ECO:0007669"/>
    <property type="project" value="UniProtKB-KW"/>
</dbReference>
<dbReference type="Pfam" id="PF01657">
    <property type="entry name" value="Stress-antifung"/>
    <property type="match status" value="2"/>
</dbReference>
<keyword evidence="11 18" id="KW-1133">Transmembrane helix</keyword>
<feature type="region of interest" description="Disordered" evidence="17">
    <location>
        <begin position="646"/>
        <end position="671"/>
    </location>
</feature>
<keyword evidence="5 18" id="KW-0812">Transmembrane</keyword>
<keyword evidence="2" id="KW-0723">Serine/threonine-protein kinase</keyword>
<keyword evidence="6 19" id="KW-0732">Signal</keyword>
<dbReference type="AlphaFoldDB" id="A0A151U7G4"/>
<accession>A0A151U7G4</accession>
<evidence type="ECO:0000256" key="16">
    <source>
        <dbReference type="ARBA" id="ARBA00047951"/>
    </source>
</evidence>
<dbReference type="FunFam" id="3.30.200.20:FF:000142">
    <property type="entry name" value="Cysteine-rich receptor-like protein kinase 10"/>
    <property type="match status" value="1"/>
</dbReference>
<dbReference type="EMBL" id="CM003604">
    <property type="protein sequence ID" value="KYP75227.1"/>
    <property type="molecule type" value="Genomic_DNA"/>
</dbReference>
<evidence type="ECO:0000256" key="2">
    <source>
        <dbReference type="ARBA" id="ARBA00022527"/>
    </source>
</evidence>
<proteinExistence type="predicted"/>
<feature type="transmembrane region" description="Helical" evidence="18">
    <location>
        <begin position="288"/>
        <end position="309"/>
    </location>
</feature>
<evidence type="ECO:0000313" key="23">
    <source>
        <dbReference type="Proteomes" id="UP000075243"/>
    </source>
</evidence>
<dbReference type="PROSITE" id="PS00108">
    <property type="entry name" value="PROTEIN_KINASE_ST"/>
    <property type="match status" value="1"/>
</dbReference>
<keyword evidence="14" id="KW-0325">Glycoprotein</keyword>
<evidence type="ECO:0000256" key="19">
    <source>
        <dbReference type="SAM" id="SignalP"/>
    </source>
</evidence>
<dbReference type="SMART" id="SM00220">
    <property type="entry name" value="S_TKc"/>
    <property type="match status" value="1"/>
</dbReference>
<dbReference type="InterPro" id="IPR000719">
    <property type="entry name" value="Prot_kinase_dom"/>
</dbReference>
<dbReference type="Proteomes" id="UP000075243">
    <property type="component" value="Chromosome 2"/>
</dbReference>
<dbReference type="InterPro" id="IPR001245">
    <property type="entry name" value="Ser-Thr/Tyr_kinase_cat_dom"/>
</dbReference>
<feature type="signal peptide" evidence="19">
    <location>
        <begin position="1"/>
        <end position="27"/>
    </location>
</feature>
<evidence type="ECO:0000256" key="9">
    <source>
        <dbReference type="ARBA" id="ARBA00022777"/>
    </source>
</evidence>
<keyword evidence="23" id="KW-1185">Reference proteome</keyword>
<keyword evidence="12 18" id="KW-0472">Membrane</keyword>
<dbReference type="Gramene" id="C.cajan_07720.t">
    <property type="protein sequence ID" value="C.cajan_07720.t"/>
    <property type="gene ID" value="C.cajan_07720"/>
</dbReference>
<feature type="domain" description="Gnk2-homologous" evidence="21">
    <location>
        <begin position="144"/>
        <end position="251"/>
    </location>
</feature>
<evidence type="ECO:0000259" key="21">
    <source>
        <dbReference type="PROSITE" id="PS51473"/>
    </source>
</evidence>
<evidence type="ECO:0000256" key="6">
    <source>
        <dbReference type="ARBA" id="ARBA00022729"/>
    </source>
</evidence>
<feature type="chain" id="PRO_5007589575" evidence="19">
    <location>
        <begin position="28"/>
        <end position="671"/>
    </location>
</feature>
<feature type="domain" description="Protein kinase" evidence="20">
    <location>
        <begin position="348"/>
        <end position="635"/>
    </location>
</feature>
<dbReference type="InterPro" id="IPR008271">
    <property type="entry name" value="Ser/Thr_kinase_AS"/>
</dbReference>
<evidence type="ECO:0000256" key="5">
    <source>
        <dbReference type="ARBA" id="ARBA00022692"/>
    </source>
</evidence>
<evidence type="ECO:0000256" key="7">
    <source>
        <dbReference type="ARBA" id="ARBA00022737"/>
    </source>
</evidence>
<dbReference type="OMA" id="YNSNTEF"/>
<keyword evidence="7" id="KW-0677">Repeat</keyword>
<dbReference type="CDD" id="cd14066">
    <property type="entry name" value="STKc_IRAK"/>
    <property type="match status" value="1"/>
</dbReference>
<dbReference type="Gene3D" id="1.10.510.10">
    <property type="entry name" value="Transferase(Phosphotransferase) domain 1"/>
    <property type="match status" value="1"/>
</dbReference>
<dbReference type="InterPro" id="IPR002902">
    <property type="entry name" value="GNK2"/>
</dbReference>
<dbReference type="PANTHER" id="PTHR27002">
    <property type="entry name" value="RECEPTOR-LIKE SERINE/THREONINE-PROTEIN KINASE SD1-8"/>
    <property type="match status" value="1"/>
</dbReference>
<comment type="catalytic activity">
    <reaction evidence="16">
        <text>L-threonyl-[protein] + ATP = O-phospho-L-threonyl-[protein] + ADP + H(+)</text>
        <dbReference type="Rhea" id="RHEA:46608"/>
        <dbReference type="Rhea" id="RHEA-COMP:11060"/>
        <dbReference type="Rhea" id="RHEA-COMP:11605"/>
        <dbReference type="ChEBI" id="CHEBI:15378"/>
        <dbReference type="ChEBI" id="CHEBI:30013"/>
        <dbReference type="ChEBI" id="CHEBI:30616"/>
        <dbReference type="ChEBI" id="CHEBI:61977"/>
        <dbReference type="ChEBI" id="CHEBI:456216"/>
    </reaction>
</comment>
<dbReference type="PANTHER" id="PTHR27002:SF1073">
    <property type="entry name" value="CYSTEINE-RICH RECEPTOR-LIKE PROTEIN KINASE 29"/>
    <property type="match status" value="1"/>
</dbReference>
<evidence type="ECO:0000256" key="4">
    <source>
        <dbReference type="ARBA" id="ARBA00022679"/>
    </source>
</evidence>
<evidence type="ECO:0000256" key="12">
    <source>
        <dbReference type="ARBA" id="ARBA00023136"/>
    </source>
</evidence>
<comment type="subcellular location">
    <subcellularLocation>
        <location evidence="1">Membrane</location>
        <topology evidence="1">Single-pass membrane protein</topology>
    </subcellularLocation>
</comment>
<dbReference type="Pfam" id="PF07714">
    <property type="entry name" value="PK_Tyr_Ser-Thr"/>
    <property type="match status" value="1"/>
</dbReference>
<evidence type="ECO:0000256" key="13">
    <source>
        <dbReference type="ARBA" id="ARBA00023170"/>
    </source>
</evidence>
<name>A0A151U7G4_CAJCA</name>
<dbReference type="GO" id="GO:0006979">
    <property type="term" value="P:response to oxidative stress"/>
    <property type="evidence" value="ECO:0007669"/>
    <property type="project" value="UniProtKB-ARBA"/>
</dbReference>
<evidence type="ECO:0000256" key="1">
    <source>
        <dbReference type="ARBA" id="ARBA00004167"/>
    </source>
</evidence>
<protein>
    <submittedName>
        <fullName evidence="22">Cysteine-rich receptor-like protein kinase 25</fullName>
    </submittedName>
</protein>
<keyword evidence="8" id="KW-0547">Nucleotide-binding</keyword>
<comment type="catalytic activity">
    <reaction evidence="15">
        <text>L-seryl-[protein] + ATP = O-phospho-L-seryl-[protein] + ADP + H(+)</text>
        <dbReference type="Rhea" id="RHEA:17989"/>
        <dbReference type="Rhea" id="RHEA-COMP:9863"/>
        <dbReference type="Rhea" id="RHEA-COMP:11604"/>
        <dbReference type="ChEBI" id="CHEBI:15378"/>
        <dbReference type="ChEBI" id="CHEBI:29999"/>
        <dbReference type="ChEBI" id="CHEBI:30616"/>
        <dbReference type="ChEBI" id="CHEBI:83421"/>
        <dbReference type="ChEBI" id="CHEBI:456216"/>
    </reaction>
</comment>
<feature type="compositionally biased region" description="Polar residues" evidence="17">
    <location>
        <begin position="652"/>
        <end position="664"/>
    </location>
</feature>
<organism evidence="22 23">
    <name type="scientific">Cajanus cajan</name>
    <name type="common">Pigeon pea</name>
    <name type="synonym">Cajanus indicus</name>
    <dbReference type="NCBI Taxonomy" id="3821"/>
    <lineage>
        <taxon>Eukaryota</taxon>
        <taxon>Viridiplantae</taxon>
        <taxon>Streptophyta</taxon>
        <taxon>Embryophyta</taxon>
        <taxon>Tracheophyta</taxon>
        <taxon>Spermatophyta</taxon>
        <taxon>Magnoliopsida</taxon>
        <taxon>eudicotyledons</taxon>
        <taxon>Gunneridae</taxon>
        <taxon>Pentapetalae</taxon>
        <taxon>rosids</taxon>
        <taxon>fabids</taxon>
        <taxon>Fabales</taxon>
        <taxon>Fabaceae</taxon>
        <taxon>Papilionoideae</taxon>
        <taxon>50 kb inversion clade</taxon>
        <taxon>NPAAA clade</taxon>
        <taxon>indigoferoid/millettioid clade</taxon>
        <taxon>Phaseoleae</taxon>
        <taxon>Cajanus</taxon>
    </lineage>
</organism>